<evidence type="ECO:0008006" key="11">
    <source>
        <dbReference type="Google" id="ProtNLM"/>
    </source>
</evidence>
<sequence>MIPNGHATEDLLLQSSSVMKSEGDKIELKCDLWKPFVFGMISALLGVLLTVWTPSNLLLNERLRMRPGLPPYEWWVSPPGEILLKVYLFNITNLEAFLNGTDQKLNLDEVGPIIYQEKLIHTNVTHNDNGTLSYTAKRFLVYLPAMNHLDLNDTLVVPNIAVLGMASYFGNSMSITKSVFNALVRNLESRSIIRTTIYDYLWNSTDPVLDIGNSLFPILVPVKNLGILAVVYEKFEHRITAYIGTKCGPSRFFLIDQFDGSQYLPDHGCEEKLVNATEGVAFHPFLTKNETILYWRKTLCKVVELDFEREVVSHGFNAYRYTLRNETFRRKAPEPDCFIGDPPLPNGLIDVSKCFFNIPVAISFPHFLNADPVTTIYVNGLKPTVEQHGSFIHIEPITGVPLETRAQLQANLVLGDLSGFNEDIEPFSNIIIPLFCFEFNQAGLPSHISNTVFFIAVILPYLQVIVIVVLYCTGLGLITLNVYKFATKRQKRYLKGNIVQSEECNMLCKSELIL</sequence>
<evidence type="ECO:0000313" key="10">
    <source>
        <dbReference type="Proteomes" id="UP000327044"/>
    </source>
</evidence>
<accession>A0A5N4ARY2</accession>
<evidence type="ECO:0000256" key="7">
    <source>
        <dbReference type="ARBA" id="ARBA00023180"/>
    </source>
</evidence>
<dbReference type="PANTHER" id="PTHR11923">
    <property type="entry name" value="SCAVENGER RECEPTOR CLASS B TYPE-1 SR-B1"/>
    <property type="match status" value="1"/>
</dbReference>
<keyword evidence="4 8" id="KW-0812">Transmembrane</keyword>
<dbReference type="Proteomes" id="UP000327044">
    <property type="component" value="Unassembled WGS sequence"/>
</dbReference>
<evidence type="ECO:0000256" key="3">
    <source>
        <dbReference type="ARBA" id="ARBA00022475"/>
    </source>
</evidence>
<feature type="transmembrane region" description="Helical" evidence="8">
    <location>
        <begin position="32"/>
        <end position="52"/>
    </location>
</feature>
<dbReference type="GO" id="GO:0005044">
    <property type="term" value="F:scavenger receptor activity"/>
    <property type="evidence" value="ECO:0007669"/>
    <property type="project" value="TreeGrafter"/>
</dbReference>
<dbReference type="PANTHER" id="PTHR11923:SF89">
    <property type="entry name" value="GH15894P"/>
    <property type="match status" value="1"/>
</dbReference>
<evidence type="ECO:0000256" key="2">
    <source>
        <dbReference type="ARBA" id="ARBA00010532"/>
    </source>
</evidence>
<reference evidence="9 10" key="1">
    <citation type="journal article" date="2018" name="Elife">
        <title>Firefly genomes illuminate parallel origins of bioluminescence in beetles.</title>
        <authorList>
            <person name="Fallon T.R."/>
            <person name="Lower S.E."/>
            <person name="Chang C.H."/>
            <person name="Bessho-Uehara M."/>
            <person name="Martin G.J."/>
            <person name="Bewick A.J."/>
            <person name="Behringer M."/>
            <person name="Debat H.J."/>
            <person name="Wong I."/>
            <person name="Day J.C."/>
            <person name="Suvorov A."/>
            <person name="Silva C.J."/>
            <person name="Stanger-Hall K.F."/>
            <person name="Hall D.W."/>
            <person name="Schmitz R.J."/>
            <person name="Nelson D.R."/>
            <person name="Lewis S.M."/>
            <person name="Shigenobu S."/>
            <person name="Bybee S.M."/>
            <person name="Larracuente A.M."/>
            <person name="Oba Y."/>
            <person name="Weng J.K."/>
        </authorList>
    </citation>
    <scope>NUCLEOTIDE SEQUENCE [LARGE SCALE GENOMIC DNA]</scope>
    <source>
        <strain evidence="9">1611_PpyrPB1</strain>
        <tissue evidence="9">Whole body</tissue>
    </source>
</reference>
<keyword evidence="10" id="KW-1185">Reference proteome</keyword>
<evidence type="ECO:0000256" key="5">
    <source>
        <dbReference type="ARBA" id="ARBA00022989"/>
    </source>
</evidence>
<evidence type="ECO:0000256" key="8">
    <source>
        <dbReference type="SAM" id="Phobius"/>
    </source>
</evidence>
<gene>
    <name evidence="9" type="ORF">PPYR_07923</name>
</gene>
<comment type="caution">
    <text evidence="9">The sequence shown here is derived from an EMBL/GenBank/DDBJ whole genome shotgun (WGS) entry which is preliminary data.</text>
</comment>
<dbReference type="EMBL" id="VVIM01000005">
    <property type="protein sequence ID" value="KAB0800043.1"/>
    <property type="molecule type" value="Genomic_DNA"/>
</dbReference>
<dbReference type="GO" id="GO:0005886">
    <property type="term" value="C:plasma membrane"/>
    <property type="evidence" value="ECO:0007669"/>
    <property type="project" value="UniProtKB-SubCell"/>
</dbReference>
<dbReference type="GO" id="GO:0005737">
    <property type="term" value="C:cytoplasm"/>
    <property type="evidence" value="ECO:0007669"/>
    <property type="project" value="TreeGrafter"/>
</dbReference>
<comment type="similarity">
    <text evidence="2">Belongs to the CD36 family.</text>
</comment>
<protein>
    <recommendedName>
        <fullName evidence="11">Scavenger receptor class B member 1</fullName>
    </recommendedName>
</protein>
<dbReference type="OrthoDB" id="8187528at2759"/>
<name>A0A5N4ARY2_PHOPY</name>
<dbReference type="InterPro" id="IPR002159">
    <property type="entry name" value="CD36_fam"/>
</dbReference>
<keyword evidence="3" id="KW-1003">Cell membrane</keyword>
<comment type="subcellular location">
    <subcellularLocation>
        <location evidence="1">Cell membrane</location>
    </subcellularLocation>
</comment>
<dbReference type="AlphaFoldDB" id="A0A5N4ARY2"/>
<evidence type="ECO:0000256" key="1">
    <source>
        <dbReference type="ARBA" id="ARBA00004236"/>
    </source>
</evidence>
<proteinExistence type="inferred from homology"/>
<dbReference type="Pfam" id="PF01130">
    <property type="entry name" value="CD36"/>
    <property type="match status" value="1"/>
</dbReference>
<evidence type="ECO:0000256" key="6">
    <source>
        <dbReference type="ARBA" id="ARBA00023136"/>
    </source>
</evidence>
<keyword evidence="6 8" id="KW-0472">Membrane</keyword>
<organism evidence="9 10">
    <name type="scientific">Photinus pyralis</name>
    <name type="common">Common eastern firefly</name>
    <name type="synonym">Lampyris pyralis</name>
    <dbReference type="NCBI Taxonomy" id="7054"/>
    <lineage>
        <taxon>Eukaryota</taxon>
        <taxon>Metazoa</taxon>
        <taxon>Ecdysozoa</taxon>
        <taxon>Arthropoda</taxon>
        <taxon>Hexapoda</taxon>
        <taxon>Insecta</taxon>
        <taxon>Pterygota</taxon>
        <taxon>Neoptera</taxon>
        <taxon>Endopterygota</taxon>
        <taxon>Coleoptera</taxon>
        <taxon>Polyphaga</taxon>
        <taxon>Elateriformia</taxon>
        <taxon>Elateroidea</taxon>
        <taxon>Lampyridae</taxon>
        <taxon>Lampyrinae</taxon>
        <taxon>Photinus</taxon>
    </lineage>
</organism>
<keyword evidence="7" id="KW-0325">Glycoprotein</keyword>
<feature type="transmembrane region" description="Helical" evidence="8">
    <location>
        <begin position="452"/>
        <end position="483"/>
    </location>
</feature>
<evidence type="ECO:0000313" key="9">
    <source>
        <dbReference type="EMBL" id="KAB0800043.1"/>
    </source>
</evidence>
<evidence type="ECO:0000256" key="4">
    <source>
        <dbReference type="ARBA" id="ARBA00022692"/>
    </source>
</evidence>
<dbReference type="InParanoid" id="A0A5N4ARY2"/>
<dbReference type="PRINTS" id="PR01609">
    <property type="entry name" value="CD36FAMILY"/>
</dbReference>
<keyword evidence="5 8" id="KW-1133">Transmembrane helix</keyword>